<keyword evidence="1" id="KW-0732">Signal</keyword>
<dbReference type="OrthoDB" id="2292913at2"/>
<sequence>MSKLTTRLAVTTGVAALLLLGGRPATAHATTWHAGVPSALRGTWQRTAYAGTGKNRFSFKTGIYLTRRHFTAFGLGDPFVLNHLKYHKVRHNVYAVKGVEYLYSHKVNHIQLVKTGHRLKYKITLPKAYRSGYSPAYPKH</sequence>
<dbReference type="AlphaFoldDB" id="A0A0F3RT97"/>
<reference evidence="2 3" key="1">
    <citation type="submission" date="2015-03" db="EMBL/GenBank/DDBJ databases">
        <authorList>
            <person name="Zheng J."/>
            <person name="Ganezle M."/>
        </authorList>
    </citation>
    <scope>NUCLEOTIDE SEQUENCE [LARGE SCALE GENOMIC DNA]</scope>
    <source>
        <strain evidence="2 3">LP38</strain>
    </source>
</reference>
<gene>
    <name evidence="2" type="ORF">VC81_06920</name>
</gene>
<dbReference type="RefSeq" id="WP_045807348.1">
    <property type="nucleotide sequence ID" value="NZ_JZCR01000015.1"/>
</dbReference>
<protein>
    <submittedName>
        <fullName evidence="2">Uncharacterized protein</fullName>
    </submittedName>
</protein>
<feature type="chain" id="PRO_5002466072" evidence="1">
    <location>
        <begin position="30"/>
        <end position="140"/>
    </location>
</feature>
<dbReference type="Proteomes" id="UP000033491">
    <property type="component" value="Unassembled WGS sequence"/>
</dbReference>
<accession>A0A0F3RT97</accession>
<comment type="caution">
    <text evidence="2">The sequence shown here is derived from an EMBL/GenBank/DDBJ whole genome shotgun (WGS) entry which is preliminary data.</text>
</comment>
<feature type="signal peptide" evidence="1">
    <location>
        <begin position="1"/>
        <end position="29"/>
    </location>
</feature>
<proteinExistence type="predicted"/>
<evidence type="ECO:0000313" key="3">
    <source>
        <dbReference type="Proteomes" id="UP000033491"/>
    </source>
</evidence>
<organism evidence="2 3">
    <name type="scientific">Levilactobacillus spicheri</name>
    <dbReference type="NCBI Taxonomy" id="216463"/>
    <lineage>
        <taxon>Bacteria</taxon>
        <taxon>Bacillati</taxon>
        <taxon>Bacillota</taxon>
        <taxon>Bacilli</taxon>
        <taxon>Lactobacillales</taxon>
        <taxon>Lactobacillaceae</taxon>
        <taxon>Levilactobacillus</taxon>
    </lineage>
</organism>
<evidence type="ECO:0000256" key="1">
    <source>
        <dbReference type="SAM" id="SignalP"/>
    </source>
</evidence>
<dbReference type="PATRIC" id="fig|216463.3.peg.489"/>
<dbReference type="STRING" id="216463.VC81_06920"/>
<dbReference type="EMBL" id="JZCR01000015">
    <property type="protein sequence ID" value="KJW12809.1"/>
    <property type="molecule type" value="Genomic_DNA"/>
</dbReference>
<evidence type="ECO:0000313" key="2">
    <source>
        <dbReference type="EMBL" id="KJW12809.1"/>
    </source>
</evidence>
<name>A0A0F3RT97_9LACO</name>